<comment type="similarity">
    <text evidence="6">Belongs to the B9D family.</text>
</comment>
<evidence type="ECO:0000256" key="3">
    <source>
        <dbReference type="ARBA" id="ARBA00022794"/>
    </source>
</evidence>
<evidence type="ECO:0000256" key="7">
    <source>
        <dbReference type="ARBA" id="ARBA00039274"/>
    </source>
</evidence>
<dbReference type="PANTHER" id="PTHR12968:SF1">
    <property type="entry name" value="B9 DOMAIN-CONTAINING PROTEIN 1"/>
    <property type="match status" value="1"/>
</dbReference>
<proteinExistence type="inferred from homology"/>
<dbReference type="InterPro" id="IPR010796">
    <property type="entry name" value="C2_B9-type_dom"/>
</dbReference>
<evidence type="ECO:0000256" key="2">
    <source>
        <dbReference type="ARBA" id="ARBA00022490"/>
    </source>
</evidence>
<accession>A0ABQ8JA83</accession>
<evidence type="ECO:0000256" key="4">
    <source>
        <dbReference type="ARBA" id="ARBA00023212"/>
    </source>
</evidence>
<protein>
    <recommendedName>
        <fullName evidence="7">B9 domain-containing protein 1</fullName>
    </recommendedName>
</protein>
<dbReference type="PROSITE" id="PS51381">
    <property type="entry name" value="C2_B9"/>
    <property type="match status" value="1"/>
</dbReference>
<evidence type="ECO:0000313" key="8">
    <source>
        <dbReference type="EMBL" id="KAH9419513.1"/>
    </source>
</evidence>
<dbReference type="EMBL" id="NJHN03000058">
    <property type="protein sequence ID" value="KAH9419513.1"/>
    <property type="molecule type" value="Genomic_DNA"/>
</dbReference>
<dbReference type="Pfam" id="PF07162">
    <property type="entry name" value="B9-C2"/>
    <property type="match status" value="1"/>
</dbReference>
<keyword evidence="3" id="KW-0970">Cilium biogenesis/degradation</keyword>
<keyword evidence="2" id="KW-0963">Cytoplasm</keyword>
<comment type="caution">
    <text evidence="8">The sequence shown here is derived from an EMBL/GenBank/DDBJ whole genome shotgun (WGS) entry which is preliminary data.</text>
</comment>
<evidence type="ECO:0000256" key="6">
    <source>
        <dbReference type="ARBA" id="ARBA00038411"/>
    </source>
</evidence>
<name>A0ABQ8JA83_DERPT</name>
<gene>
    <name evidence="8" type="primary">B9D1</name>
    <name evidence="8" type="ORF">DERP_009570</name>
</gene>
<evidence type="ECO:0000256" key="5">
    <source>
        <dbReference type="ARBA" id="ARBA00023273"/>
    </source>
</evidence>
<keyword evidence="5" id="KW-0966">Cell projection</keyword>
<dbReference type="PANTHER" id="PTHR12968">
    <property type="entry name" value="B9 DOMAIN-CONTAINING"/>
    <property type="match status" value="1"/>
</dbReference>
<comment type="subcellular location">
    <subcellularLocation>
        <location evidence="1">Cytoplasm</location>
        <location evidence="1">Cytoskeleton</location>
        <location evidence="1">Cilium basal body</location>
    </subcellularLocation>
</comment>
<organism evidence="8 9">
    <name type="scientific">Dermatophagoides pteronyssinus</name>
    <name type="common">European house dust mite</name>
    <dbReference type="NCBI Taxonomy" id="6956"/>
    <lineage>
        <taxon>Eukaryota</taxon>
        <taxon>Metazoa</taxon>
        <taxon>Ecdysozoa</taxon>
        <taxon>Arthropoda</taxon>
        <taxon>Chelicerata</taxon>
        <taxon>Arachnida</taxon>
        <taxon>Acari</taxon>
        <taxon>Acariformes</taxon>
        <taxon>Sarcoptiformes</taxon>
        <taxon>Astigmata</taxon>
        <taxon>Psoroptidia</taxon>
        <taxon>Analgoidea</taxon>
        <taxon>Pyroglyphidae</taxon>
        <taxon>Dermatophagoidinae</taxon>
        <taxon>Dermatophagoides</taxon>
    </lineage>
</organism>
<keyword evidence="4" id="KW-0206">Cytoskeleton</keyword>
<sequence length="233" mass="27005">MDDDNQSSLLTRNFFLVNIHGQIESSSFIGHDYENVYCKCLFRYGPDWALVNNANLTTSDKRNNNNNNNNDKDTVFISQMANRRPDQPGELPLFVWNLPIEATFKSTNVFGWPQMIVSVYGMDNLGNDVIRGYGWTHLPIRPGEHRQQIRLFTPQSTTLLARIANWFVESRRPEFIDTRLAAGHEGRQLVTIENQGGEVTILLNVLFKDFKNYDQKQYKKVIKKFNGLQRFVI</sequence>
<dbReference type="Proteomes" id="UP000887458">
    <property type="component" value="Unassembled WGS sequence"/>
</dbReference>
<reference evidence="8 9" key="2">
    <citation type="journal article" date="2022" name="Mol. Biol. Evol.">
        <title>Comparative Genomics Reveals Insights into the Divergent Evolution of Astigmatic Mites and Household Pest Adaptations.</title>
        <authorList>
            <person name="Xiong Q."/>
            <person name="Wan A.T."/>
            <person name="Liu X."/>
            <person name="Fung C.S."/>
            <person name="Xiao X."/>
            <person name="Malainual N."/>
            <person name="Hou J."/>
            <person name="Wang L."/>
            <person name="Wang M."/>
            <person name="Yang K.Y."/>
            <person name="Cui Y."/>
            <person name="Leung E.L."/>
            <person name="Nong W."/>
            <person name="Shin S.K."/>
            <person name="Au S.W."/>
            <person name="Jeong K.Y."/>
            <person name="Chew F.T."/>
            <person name="Hui J.H."/>
            <person name="Leung T.F."/>
            <person name="Tungtrongchitr A."/>
            <person name="Zhong N."/>
            <person name="Liu Z."/>
            <person name="Tsui S.K."/>
        </authorList>
    </citation>
    <scope>NUCLEOTIDE SEQUENCE [LARGE SCALE GENOMIC DNA]</scope>
    <source>
        <strain evidence="8">Derp</strain>
    </source>
</reference>
<reference evidence="8 9" key="1">
    <citation type="journal article" date="2018" name="J. Allergy Clin. Immunol.">
        <title>High-quality assembly of Dermatophagoides pteronyssinus genome and transcriptome reveals a wide range of novel allergens.</title>
        <authorList>
            <person name="Liu X.Y."/>
            <person name="Yang K.Y."/>
            <person name="Wang M.Q."/>
            <person name="Kwok J.S."/>
            <person name="Zeng X."/>
            <person name="Yang Z."/>
            <person name="Xiao X.J."/>
            <person name="Lau C.P."/>
            <person name="Li Y."/>
            <person name="Huang Z.M."/>
            <person name="Ba J.G."/>
            <person name="Yim A.K."/>
            <person name="Ouyang C.Y."/>
            <person name="Ngai S.M."/>
            <person name="Chan T.F."/>
            <person name="Leung E.L."/>
            <person name="Liu L."/>
            <person name="Liu Z.G."/>
            <person name="Tsui S.K."/>
        </authorList>
    </citation>
    <scope>NUCLEOTIDE SEQUENCE [LARGE SCALE GENOMIC DNA]</scope>
    <source>
        <strain evidence="8">Derp</strain>
    </source>
</reference>
<keyword evidence="9" id="KW-1185">Reference proteome</keyword>
<evidence type="ECO:0000313" key="9">
    <source>
        <dbReference type="Proteomes" id="UP000887458"/>
    </source>
</evidence>
<evidence type="ECO:0000256" key="1">
    <source>
        <dbReference type="ARBA" id="ARBA00004120"/>
    </source>
</evidence>